<evidence type="ECO:0000256" key="6">
    <source>
        <dbReference type="SAM" id="Phobius"/>
    </source>
</evidence>
<evidence type="ECO:0000313" key="8">
    <source>
        <dbReference type="Proteomes" id="UP001431192"/>
    </source>
</evidence>
<dbReference type="Proteomes" id="UP001431192">
    <property type="component" value="Unassembled WGS sequence"/>
</dbReference>
<dbReference type="InterPro" id="IPR019734">
    <property type="entry name" value="TPR_rpt"/>
</dbReference>
<keyword evidence="4" id="KW-0802">TPR repeat</keyword>
<dbReference type="EMBL" id="JAODOQ010000001">
    <property type="protein sequence ID" value="MCT8985842.1"/>
    <property type="molecule type" value="Genomic_DNA"/>
</dbReference>
<evidence type="ECO:0000256" key="5">
    <source>
        <dbReference type="ARBA" id="ARBA00038253"/>
    </source>
</evidence>
<name>A0ABT2NZL5_9GAMM</name>
<keyword evidence="3" id="KW-0677">Repeat</keyword>
<dbReference type="SMART" id="SM00028">
    <property type="entry name" value="TPR"/>
    <property type="match status" value="5"/>
</dbReference>
<keyword evidence="6" id="KW-0812">Transmembrane</keyword>
<evidence type="ECO:0000256" key="3">
    <source>
        <dbReference type="ARBA" id="ARBA00022737"/>
    </source>
</evidence>
<organism evidence="7 8">
    <name type="scientific">Shewanella phaeophyticola</name>
    <dbReference type="NCBI Taxonomy" id="2978345"/>
    <lineage>
        <taxon>Bacteria</taxon>
        <taxon>Pseudomonadati</taxon>
        <taxon>Pseudomonadota</taxon>
        <taxon>Gammaproteobacteria</taxon>
        <taxon>Alteromonadales</taxon>
        <taxon>Shewanellaceae</taxon>
        <taxon>Shewanella</taxon>
    </lineage>
</organism>
<accession>A0ABT2NZL5</accession>
<protein>
    <submittedName>
        <fullName evidence="7">Tetratricopeptide repeat protein</fullName>
    </submittedName>
</protein>
<dbReference type="SUPFAM" id="SSF48452">
    <property type="entry name" value="TPR-like"/>
    <property type="match status" value="1"/>
</dbReference>
<evidence type="ECO:0000256" key="4">
    <source>
        <dbReference type="ARBA" id="ARBA00022803"/>
    </source>
</evidence>
<dbReference type="Pfam" id="PF13424">
    <property type="entry name" value="TPR_12"/>
    <property type="match status" value="1"/>
</dbReference>
<dbReference type="Gene3D" id="1.25.40.10">
    <property type="entry name" value="Tetratricopeptide repeat domain"/>
    <property type="match status" value="2"/>
</dbReference>
<reference evidence="7" key="1">
    <citation type="submission" date="2022-09" db="EMBL/GenBank/DDBJ databases">
        <title>Shewanella sp. KJ10-1 sp.nov, isolated from marine algae.</title>
        <authorList>
            <person name="Butt M."/>
            <person name="Lee J.K."/>
            <person name="Kim J.M."/>
            <person name="Choi D.G."/>
        </authorList>
    </citation>
    <scope>NUCLEOTIDE SEQUENCE</scope>
    <source>
        <strain evidence="7">KJ10-1</strain>
    </source>
</reference>
<keyword evidence="8" id="KW-1185">Reference proteome</keyword>
<gene>
    <name evidence="7" type="ORF">N4T56_04055</name>
</gene>
<feature type="transmembrane region" description="Helical" evidence="6">
    <location>
        <begin position="473"/>
        <end position="493"/>
    </location>
</feature>
<comment type="caution">
    <text evidence="7">The sequence shown here is derived from an EMBL/GenBank/DDBJ whole genome shotgun (WGS) entry which is preliminary data.</text>
</comment>
<keyword evidence="6" id="KW-0472">Membrane</keyword>
<keyword evidence="6" id="KW-1133">Transmembrane helix</keyword>
<dbReference type="RefSeq" id="WP_261732322.1">
    <property type="nucleotide sequence ID" value="NZ_JAODOQ010000001.1"/>
</dbReference>
<dbReference type="InterPro" id="IPR011990">
    <property type="entry name" value="TPR-like_helical_dom_sf"/>
</dbReference>
<comment type="subcellular location">
    <subcellularLocation>
        <location evidence="1">Cytoplasm</location>
    </subcellularLocation>
</comment>
<dbReference type="InterPro" id="IPR051476">
    <property type="entry name" value="Bac_ResReg_Asp_Phosphatase"/>
</dbReference>
<evidence type="ECO:0000256" key="2">
    <source>
        <dbReference type="ARBA" id="ARBA00022490"/>
    </source>
</evidence>
<comment type="similarity">
    <text evidence="5">Belongs to the Rap family.</text>
</comment>
<dbReference type="PANTHER" id="PTHR46630:SF1">
    <property type="entry name" value="TETRATRICOPEPTIDE REPEAT PROTEIN 29"/>
    <property type="match status" value="1"/>
</dbReference>
<proteinExistence type="inferred from homology"/>
<keyword evidence="2" id="KW-0963">Cytoplasm</keyword>
<evidence type="ECO:0000313" key="7">
    <source>
        <dbReference type="EMBL" id="MCT8985842.1"/>
    </source>
</evidence>
<sequence>MLRLAILFVLLPFIFCQVVIAKDLQQQEIEFRENPTKLYAKLAKVTEFPLSFTTPQEFTKIADDLGYKPDELHRNLEVLARLTLEANLQSSSKYEDAELLIKQLDSIDATAFEQAMVTMLKARLKARRDKQYQSVVAEYMEAFNKINSDVSLEATLFKYTLHEHLASLQMMLLQPAPALSHLNQYREIAYQLHNDYFIAESEAALGKYYNRSGDMSKSLLHFTEAFRLANGLNYLSLKSQTLLNLARTYRDLEQWDDALKYAHDATEILQRLGNESYLAETLNVIAMIYAAQEKWSKAIDYYLNSQQVNERVGNNIAVGLNFHNVGEVYSKLKNYPAAISALKQANDIFRAHKTNHYLIHNELLFAQVSADQQLWPETIDHANKAIELAKQKKLIDVQIEALGYLSKAYRSINDLNAAIDSVENIIALTQSVEDKKQASNGQSELTEQKLKFELTLLNNKLALQSAKNKRNQLIIMLLLILIGAALITVVFLYRNLKSKTKQHQDSQIINHLEPLSQSPGYRAFIQTLATMEQSEPKTLALISINELNNIDMQLGLTESVALMHSFMKQLSQHLGTDVFVIRSGVFACYFNQQHDADFIYKALLTCLEQLKDVKNNIPNFAQLQNIHQASIGHINLPLLGNPDVNISAELHFETLQYALAAAMDITEKPAYVSLRPLNFAPAAIFMPPLYLNLTQALNRGIIRAESNRNSLDINWPKMLIV</sequence>
<dbReference type="PANTHER" id="PTHR46630">
    <property type="entry name" value="TETRATRICOPEPTIDE REPEAT PROTEIN 29"/>
    <property type="match status" value="1"/>
</dbReference>
<evidence type="ECO:0000256" key="1">
    <source>
        <dbReference type="ARBA" id="ARBA00004496"/>
    </source>
</evidence>